<dbReference type="AlphaFoldDB" id="A0A5M9JM82"/>
<feature type="compositionally biased region" description="Basic and acidic residues" evidence="1">
    <location>
        <begin position="126"/>
        <end position="149"/>
    </location>
</feature>
<feature type="transmembrane region" description="Helical" evidence="2">
    <location>
        <begin position="311"/>
        <end position="331"/>
    </location>
</feature>
<gene>
    <name evidence="3" type="ORF">EYC84_002657</name>
</gene>
<feature type="transmembrane region" description="Helical" evidence="2">
    <location>
        <begin position="286"/>
        <end position="305"/>
    </location>
</feature>
<comment type="caution">
    <text evidence="3">The sequence shown here is derived from an EMBL/GenBank/DDBJ whole genome shotgun (WGS) entry which is preliminary data.</text>
</comment>
<keyword evidence="2" id="KW-1133">Transmembrane helix</keyword>
<evidence type="ECO:0000313" key="4">
    <source>
        <dbReference type="Proteomes" id="UP000322873"/>
    </source>
</evidence>
<feature type="compositionally biased region" description="Basic and acidic residues" evidence="1">
    <location>
        <begin position="106"/>
        <end position="117"/>
    </location>
</feature>
<evidence type="ECO:0000256" key="1">
    <source>
        <dbReference type="SAM" id="MobiDB-lite"/>
    </source>
</evidence>
<reference evidence="3 4" key="1">
    <citation type="submission" date="2019-06" db="EMBL/GenBank/DDBJ databases">
        <title>Genome Sequence of the Brown Rot Fungal Pathogen Monilinia fructicola.</title>
        <authorList>
            <person name="De Miccolis Angelini R.M."/>
            <person name="Landi L."/>
            <person name="Abate D."/>
            <person name="Pollastro S."/>
            <person name="Romanazzi G."/>
            <person name="Faretra F."/>
        </authorList>
    </citation>
    <scope>NUCLEOTIDE SEQUENCE [LARGE SCALE GENOMIC DNA]</scope>
    <source>
        <strain evidence="3 4">Mfrc123</strain>
    </source>
</reference>
<keyword evidence="4" id="KW-1185">Reference proteome</keyword>
<feature type="compositionally biased region" description="Polar residues" evidence="1">
    <location>
        <begin position="1"/>
        <end position="28"/>
    </location>
</feature>
<keyword evidence="2" id="KW-0472">Membrane</keyword>
<keyword evidence="2" id="KW-0812">Transmembrane</keyword>
<proteinExistence type="predicted"/>
<protein>
    <submittedName>
        <fullName evidence="3">Uncharacterized protein</fullName>
    </submittedName>
</protein>
<feature type="compositionally biased region" description="Acidic residues" evidence="1">
    <location>
        <begin position="86"/>
        <end position="105"/>
    </location>
</feature>
<feature type="compositionally biased region" description="Basic and acidic residues" evidence="1">
    <location>
        <begin position="70"/>
        <end position="85"/>
    </location>
</feature>
<feature type="transmembrane region" description="Helical" evidence="2">
    <location>
        <begin position="259"/>
        <end position="279"/>
    </location>
</feature>
<dbReference type="Proteomes" id="UP000322873">
    <property type="component" value="Unassembled WGS sequence"/>
</dbReference>
<feature type="region of interest" description="Disordered" evidence="1">
    <location>
        <begin position="50"/>
        <end position="178"/>
    </location>
</feature>
<name>A0A5M9JM82_MONFR</name>
<accession>A0A5M9JM82</accession>
<sequence length="383" mass="43793">MIEAATNSDTGSLQVTTRKPVNMAGQQVQKKRNLAREKRFTTYNDIALIRAQQKKKAQRMKREEKKKKKESMAREEREENRRREIEEELEQEEEEEEEEKLEEEEELKKEEGIKKEEELGEEEELKMEGESKLEEMENAKDENGDGEKKANKKRRKNVKKHKKSKKYKKSKKPQKKQIKAKEETVCPCIKNPSPIAFIVTICILILQNATQWLAAKGRPEAAFIDSTVFVVAGMCADVKKFCQAVVASIPYMYAHRADIWLITKDIFLISLAISFGMCILRAVKNLSAVMQLVLAACVAGVGLLVPYKGPVFSLVVALVVLLVGAVFALVLRMRGDHLRLEMKKKVDNRVARRRSARMQARGTGAVENSELDSWTKKTWELLL</sequence>
<feature type="compositionally biased region" description="Basic residues" evidence="1">
    <location>
        <begin position="150"/>
        <end position="178"/>
    </location>
</feature>
<evidence type="ECO:0000256" key="2">
    <source>
        <dbReference type="SAM" id="Phobius"/>
    </source>
</evidence>
<feature type="compositionally biased region" description="Basic residues" evidence="1">
    <location>
        <begin position="52"/>
        <end position="69"/>
    </location>
</feature>
<feature type="region of interest" description="Disordered" evidence="1">
    <location>
        <begin position="1"/>
        <end position="36"/>
    </location>
</feature>
<organism evidence="3 4">
    <name type="scientific">Monilinia fructicola</name>
    <name type="common">Brown rot fungus</name>
    <name type="synonym">Ciboria fructicola</name>
    <dbReference type="NCBI Taxonomy" id="38448"/>
    <lineage>
        <taxon>Eukaryota</taxon>
        <taxon>Fungi</taxon>
        <taxon>Dikarya</taxon>
        <taxon>Ascomycota</taxon>
        <taxon>Pezizomycotina</taxon>
        <taxon>Leotiomycetes</taxon>
        <taxon>Helotiales</taxon>
        <taxon>Sclerotiniaceae</taxon>
        <taxon>Monilinia</taxon>
    </lineage>
</organism>
<evidence type="ECO:0000313" key="3">
    <source>
        <dbReference type="EMBL" id="KAA8570361.1"/>
    </source>
</evidence>
<dbReference type="EMBL" id="VICG01000007">
    <property type="protein sequence ID" value="KAA8570361.1"/>
    <property type="molecule type" value="Genomic_DNA"/>
</dbReference>